<organism evidence="2 3">
    <name type="scientific">Schizophyllum amplum</name>
    <dbReference type="NCBI Taxonomy" id="97359"/>
    <lineage>
        <taxon>Eukaryota</taxon>
        <taxon>Fungi</taxon>
        <taxon>Dikarya</taxon>
        <taxon>Basidiomycota</taxon>
        <taxon>Agaricomycotina</taxon>
        <taxon>Agaricomycetes</taxon>
        <taxon>Agaricomycetidae</taxon>
        <taxon>Agaricales</taxon>
        <taxon>Schizophyllaceae</taxon>
        <taxon>Schizophyllum</taxon>
    </lineage>
</organism>
<evidence type="ECO:0000313" key="3">
    <source>
        <dbReference type="Proteomes" id="UP000320762"/>
    </source>
</evidence>
<evidence type="ECO:0000256" key="1">
    <source>
        <dbReference type="SAM" id="MobiDB-lite"/>
    </source>
</evidence>
<comment type="caution">
    <text evidence="2">The sequence shown here is derived from an EMBL/GenBank/DDBJ whole genome shotgun (WGS) entry which is preliminary data.</text>
</comment>
<feature type="compositionally biased region" description="Low complexity" evidence="1">
    <location>
        <begin position="50"/>
        <end position="63"/>
    </location>
</feature>
<proteinExistence type="predicted"/>
<dbReference type="EMBL" id="VDMD01000037">
    <property type="protein sequence ID" value="TRM58258.1"/>
    <property type="molecule type" value="Genomic_DNA"/>
</dbReference>
<evidence type="ECO:0000313" key="2">
    <source>
        <dbReference type="EMBL" id="TRM58258.1"/>
    </source>
</evidence>
<protein>
    <recommendedName>
        <fullName evidence="4">Hyaluronan/mRNA-binding protein domain-containing protein</fullName>
    </recommendedName>
</protein>
<keyword evidence="3" id="KW-1185">Reference proteome</keyword>
<dbReference type="Proteomes" id="UP000320762">
    <property type="component" value="Unassembled WGS sequence"/>
</dbReference>
<feature type="region of interest" description="Disordered" evidence="1">
    <location>
        <begin position="1"/>
        <end position="86"/>
    </location>
</feature>
<reference evidence="2 3" key="1">
    <citation type="journal article" date="2019" name="New Phytol.">
        <title>Comparative genomics reveals unique wood-decay strategies and fruiting body development in the Schizophyllaceae.</title>
        <authorList>
            <person name="Almasi E."/>
            <person name="Sahu N."/>
            <person name="Krizsan K."/>
            <person name="Balint B."/>
            <person name="Kovacs G.M."/>
            <person name="Kiss B."/>
            <person name="Cseklye J."/>
            <person name="Drula E."/>
            <person name="Henrissat B."/>
            <person name="Nagy I."/>
            <person name="Chovatia M."/>
            <person name="Adam C."/>
            <person name="LaButti K."/>
            <person name="Lipzen A."/>
            <person name="Riley R."/>
            <person name="Grigoriev I.V."/>
            <person name="Nagy L.G."/>
        </authorList>
    </citation>
    <scope>NUCLEOTIDE SEQUENCE [LARGE SCALE GENOMIC DNA]</scope>
    <source>
        <strain evidence="2 3">NL-1724</strain>
    </source>
</reference>
<name>A0A550C0H5_9AGAR</name>
<dbReference type="AlphaFoldDB" id="A0A550C0H5"/>
<dbReference type="STRING" id="97359.A0A550C0H5"/>
<dbReference type="OrthoDB" id="2562681at2759"/>
<gene>
    <name evidence="2" type="ORF">BD626DRAFT_410777</name>
</gene>
<sequence length="138" mass="14385">MTRTNRATSPAALRKDRSVNKTGLDGGVRKHGAGPHNWGSLDHEAEYESGGAFDADADAPGVDEYAGDTPSATEHIDVSPTEMDEARKLRKEAGKGGNVDLGEIARSSAAVQTSPTNADVQTITNAADVSSDRVSSYA</sequence>
<evidence type="ECO:0008006" key="4">
    <source>
        <dbReference type="Google" id="ProtNLM"/>
    </source>
</evidence>
<accession>A0A550C0H5</accession>